<dbReference type="PANTHER" id="PTHR22803">
    <property type="entry name" value="MANNOSE, PHOSPHOLIPASE, LECTIN RECEPTOR RELATED"/>
    <property type="match status" value="1"/>
</dbReference>
<dbReference type="CDD" id="cd00037">
    <property type="entry name" value="CLECT"/>
    <property type="match status" value="1"/>
</dbReference>
<feature type="non-terminal residue" evidence="1">
    <location>
        <position position="1"/>
    </location>
</feature>
<dbReference type="InterPro" id="IPR016187">
    <property type="entry name" value="CTDL_fold"/>
</dbReference>
<dbReference type="InterPro" id="IPR016186">
    <property type="entry name" value="C-type_lectin-like/link_sf"/>
</dbReference>
<dbReference type="Gene3D" id="3.10.100.10">
    <property type="entry name" value="Mannose-Binding Protein A, subunit A"/>
    <property type="match status" value="1"/>
</dbReference>
<dbReference type="SMART" id="SM00034">
    <property type="entry name" value="CLECT"/>
    <property type="match status" value="1"/>
</dbReference>
<accession>A0A6S7LUY8</accession>
<dbReference type="InterPro" id="IPR050111">
    <property type="entry name" value="C-type_lectin/snaclec_domain"/>
</dbReference>
<proteinExistence type="predicted"/>
<evidence type="ECO:0000313" key="1">
    <source>
        <dbReference type="EMBL" id="CAB4044893.1"/>
    </source>
</evidence>
<dbReference type="AlphaFoldDB" id="A0A6S7LUY8"/>
<comment type="caution">
    <text evidence="1">The sequence shown here is derived from an EMBL/GenBank/DDBJ whole genome shotgun (WGS) entry which is preliminary data.</text>
</comment>
<protein>
    <submittedName>
        <fullName evidence="1">C-type lectin domain family 4 member G</fullName>
    </submittedName>
</protein>
<evidence type="ECO:0000313" key="2">
    <source>
        <dbReference type="Proteomes" id="UP001152795"/>
    </source>
</evidence>
<dbReference type="InterPro" id="IPR001304">
    <property type="entry name" value="C-type_lectin-like"/>
</dbReference>
<reference evidence="1" key="1">
    <citation type="submission" date="2020-04" db="EMBL/GenBank/DDBJ databases">
        <authorList>
            <person name="Alioto T."/>
            <person name="Alioto T."/>
            <person name="Gomez Garrido J."/>
        </authorList>
    </citation>
    <scope>NUCLEOTIDE SEQUENCE</scope>
    <source>
        <strain evidence="1">A484AB</strain>
    </source>
</reference>
<dbReference type="Pfam" id="PF00059">
    <property type="entry name" value="Lectin_C"/>
    <property type="match status" value="1"/>
</dbReference>
<gene>
    <name evidence="1" type="ORF">PACLA_8A007452</name>
</gene>
<dbReference type="EMBL" id="CACRXK020036749">
    <property type="protein sequence ID" value="CAB4044893.1"/>
    <property type="molecule type" value="Genomic_DNA"/>
</dbReference>
<dbReference type="SUPFAM" id="SSF56436">
    <property type="entry name" value="C-type lectin-like"/>
    <property type="match status" value="1"/>
</dbReference>
<feature type="non-terminal residue" evidence="1">
    <location>
        <position position="161"/>
    </location>
</feature>
<dbReference type="PROSITE" id="PS50041">
    <property type="entry name" value="C_TYPE_LECTIN_2"/>
    <property type="match status" value="1"/>
</dbReference>
<keyword evidence="2" id="KW-1185">Reference proteome</keyword>
<sequence length="161" mass="18779">VSSIQTCADKWKGWGNSCYLFVTPADGNYDPKPSNWNMARAYCLKKGADLVSLTTNEEVDFVYSHTKNFAYWFWIGLRYNRTKLRKSAHWAWSNGDKLNITKWNTGEPNLFETEHCVEILKRLKVWNNEICDSKDNEKRAWICEKPKSVKTSRKTAKITTT</sequence>
<name>A0A6S7LUY8_PARCT</name>
<organism evidence="1 2">
    <name type="scientific">Paramuricea clavata</name>
    <name type="common">Red gorgonian</name>
    <name type="synonym">Violescent sea-whip</name>
    <dbReference type="NCBI Taxonomy" id="317549"/>
    <lineage>
        <taxon>Eukaryota</taxon>
        <taxon>Metazoa</taxon>
        <taxon>Cnidaria</taxon>
        <taxon>Anthozoa</taxon>
        <taxon>Octocorallia</taxon>
        <taxon>Malacalcyonacea</taxon>
        <taxon>Plexauridae</taxon>
        <taxon>Paramuricea</taxon>
    </lineage>
</organism>
<dbReference type="OrthoDB" id="5971167at2759"/>
<dbReference type="Proteomes" id="UP001152795">
    <property type="component" value="Unassembled WGS sequence"/>
</dbReference>